<name>A0ABW9UCQ8_9BACL</name>
<feature type="domain" description="N-acetyltransferase" evidence="1">
    <location>
        <begin position="130"/>
        <end position="261"/>
    </location>
</feature>
<protein>
    <submittedName>
        <fullName evidence="2">GNAT family N-acetyltransferase</fullName>
    </submittedName>
</protein>
<dbReference type="SUPFAM" id="SSF55729">
    <property type="entry name" value="Acyl-CoA N-acyltransferases (Nat)"/>
    <property type="match status" value="1"/>
</dbReference>
<accession>A0ABW9UCQ8</accession>
<dbReference type="InterPro" id="IPR052523">
    <property type="entry name" value="Trichothecene_AcTrans"/>
</dbReference>
<sequence length="261" mass="29687">MKLINKKKAILENMILMFEHLSINSPYANFYRDENCARIESELPITILNRVFDYKAPNDNKNDATRQVQSIIDSYRERGVKCVWHTYSHTQYEIVNETLISNRFILSGIMSGMAVDLEEKTVNQSYVPGLRIVTVHTDEELETFKRVFVAEYGLPDELAHAFTEAFAYDPEGKMQYFLAYLNDVPVGTTMTFSKGEVTGIYMVATLKEFRKRGIGGALVGHALRDMQVAGATLAILQASSMGQTIYRKHGFEELLTINLFI</sequence>
<evidence type="ECO:0000313" key="2">
    <source>
        <dbReference type="EMBL" id="MVQ36175.1"/>
    </source>
</evidence>
<dbReference type="InterPro" id="IPR016181">
    <property type="entry name" value="Acyl_CoA_acyltransferase"/>
</dbReference>
<dbReference type="CDD" id="cd04301">
    <property type="entry name" value="NAT_SF"/>
    <property type="match status" value="1"/>
</dbReference>
<dbReference type="InterPro" id="IPR000182">
    <property type="entry name" value="GNAT_dom"/>
</dbReference>
<evidence type="ECO:0000259" key="1">
    <source>
        <dbReference type="PROSITE" id="PS51186"/>
    </source>
</evidence>
<dbReference type="Pfam" id="PF13508">
    <property type="entry name" value="Acetyltransf_7"/>
    <property type="match status" value="1"/>
</dbReference>
<proteinExistence type="predicted"/>
<dbReference type="Gene3D" id="3.40.630.30">
    <property type="match status" value="1"/>
</dbReference>
<evidence type="ECO:0000313" key="3">
    <source>
        <dbReference type="Proteomes" id="UP000467637"/>
    </source>
</evidence>
<organism evidence="2 3">
    <name type="scientific">Paenibacillus anseongense</name>
    <dbReference type="NCBI Taxonomy" id="2682845"/>
    <lineage>
        <taxon>Bacteria</taxon>
        <taxon>Bacillati</taxon>
        <taxon>Bacillota</taxon>
        <taxon>Bacilli</taxon>
        <taxon>Bacillales</taxon>
        <taxon>Paenibacillaceae</taxon>
        <taxon>Paenibacillus</taxon>
    </lineage>
</organism>
<dbReference type="Proteomes" id="UP000467637">
    <property type="component" value="Unassembled WGS sequence"/>
</dbReference>
<gene>
    <name evidence="2" type="ORF">GON05_16260</name>
</gene>
<dbReference type="PANTHER" id="PTHR42791:SF1">
    <property type="entry name" value="N-ACETYLTRANSFERASE DOMAIN-CONTAINING PROTEIN"/>
    <property type="match status" value="1"/>
</dbReference>
<dbReference type="EMBL" id="WSEM01000016">
    <property type="protein sequence ID" value="MVQ36175.1"/>
    <property type="molecule type" value="Genomic_DNA"/>
</dbReference>
<comment type="caution">
    <text evidence="2">The sequence shown here is derived from an EMBL/GenBank/DDBJ whole genome shotgun (WGS) entry which is preliminary data.</text>
</comment>
<dbReference type="PROSITE" id="PS51186">
    <property type="entry name" value="GNAT"/>
    <property type="match status" value="1"/>
</dbReference>
<reference evidence="2 3" key="1">
    <citation type="submission" date="2019-12" db="EMBL/GenBank/DDBJ databases">
        <authorList>
            <person name="Huq M.A."/>
        </authorList>
    </citation>
    <scope>NUCLEOTIDE SEQUENCE [LARGE SCALE GENOMIC DNA]</scope>
    <source>
        <strain evidence="2 3">MAH-34</strain>
    </source>
</reference>
<dbReference type="PANTHER" id="PTHR42791">
    <property type="entry name" value="GNAT FAMILY ACETYLTRANSFERASE"/>
    <property type="match status" value="1"/>
</dbReference>
<keyword evidence="3" id="KW-1185">Reference proteome</keyword>